<feature type="domain" description="N-acetyltransferase" evidence="3">
    <location>
        <begin position="2"/>
        <end position="145"/>
    </location>
</feature>
<dbReference type="EMBL" id="JAQQLF010000004">
    <property type="protein sequence ID" value="MDC7716221.1"/>
    <property type="molecule type" value="Genomic_DNA"/>
</dbReference>
<reference evidence="4 5" key="1">
    <citation type="submission" date="2023-01" db="EMBL/GenBank/DDBJ databases">
        <title>Novel species of the genus Vogesella isolated from rivers.</title>
        <authorList>
            <person name="Lu H."/>
        </authorList>
    </citation>
    <scope>NUCLEOTIDE SEQUENCE [LARGE SCALE GENOMIC DNA]</scope>
    <source>
        <strain evidence="4 5">DC21W</strain>
    </source>
</reference>
<dbReference type="PROSITE" id="PS51186">
    <property type="entry name" value="GNAT"/>
    <property type="match status" value="1"/>
</dbReference>
<comment type="caution">
    <text evidence="4">The sequence shown here is derived from an EMBL/GenBank/DDBJ whole genome shotgun (WGS) entry which is preliminary data.</text>
</comment>
<dbReference type="CDD" id="cd04301">
    <property type="entry name" value="NAT_SF"/>
    <property type="match status" value="1"/>
</dbReference>
<dbReference type="InterPro" id="IPR050832">
    <property type="entry name" value="Bact_Acetyltransf"/>
</dbReference>
<evidence type="ECO:0000313" key="5">
    <source>
        <dbReference type="Proteomes" id="UP001219956"/>
    </source>
</evidence>
<evidence type="ECO:0000259" key="3">
    <source>
        <dbReference type="PROSITE" id="PS51186"/>
    </source>
</evidence>
<dbReference type="InterPro" id="IPR016181">
    <property type="entry name" value="Acyl_CoA_acyltransferase"/>
</dbReference>
<evidence type="ECO:0000256" key="1">
    <source>
        <dbReference type="ARBA" id="ARBA00022679"/>
    </source>
</evidence>
<protein>
    <submittedName>
        <fullName evidence="4">GNAT family N-acetyltransferase</fullName>
    </submittedName>
</protein>
<dbReference type="PANTHER" id="PTHR43877:SF2">
    <property type="entry name" value="AMINOALKYLPHOSPHONATE N-ACETYLTRANSFERASE-RELATED"/>
    <property type="match status" value="1"/>
</dbReference>
<keyword evidence="5" id="KW-1185">Reference proteome</keyword>
<dbReference type="Gene3D" id="3.40.630.30">
    <property type="match status" value="1"/>
</dbReference>
<dbReference type="Proteomes" id="UP001219956">
    <property type="component" value="Unassembled WGS sequence"/>
</dbReference>
<keyword evidence="2" id="KW-0012">Acyltransferase</keyword>
<dbReference type="SUPFAM" id="SSF55729">
    <property type="entry name" value="Acyl-CoA N-acyltransferases (Nat)"/>
    <property type="match status" value="1"/>
</dbReference>
<dbReference type="PANTHER" id="PTHR43877">
    <property type="entry name" value="AMINOALKYLPHOSPHONATE N-ACETYLTRANSFERASE-RELATED-RELATED"/>
    <property type="match status" value="1"/>
</dbReference>
<sequence length="145" mass="15628">MVKLRPAHPDDIAALAPLCGELGYPASAGQLAPRLAALLAQPATHLLLVAENASGLCGWIHGYIRPLLESDPALEIGGLVVAERARGQGIGALLLTAAESWARQQGVTQLTVRCHEQRTGAHRFYQNQGYHVAKRQLCLRKRLTP</sequence>
<name>A0ABT5IUH2_9NEIS</name>
<dbReference type="RefSeq" id="WP_272750650.1">
    <property type="nucleotide sequence ID" value="NZ_JAQQLF010000004.1"/>
</dbReference>
<evidence type="ECO:0000313" key="4">
    <source>
        <dbReference type="EMBL" id="MDC7716221.1"/>
    </source>
</evidence>
<keyword evidence="1" id="KW-0808">Transferase</keyword>
<dbReference type="InterPro" id="IPR000182">
    <property type="entry name" value="GNAT_dom"/>
</dbReference>
<accession>A0ABT5IUH2</accession>
<gene>
    <name evidence="4" type="ORF">PQU95_03170</name>
</gene>
<proteinExistence type="predicted"/>
<dbReference type="Pfam" id="PF00583">
    <property type="entry name" value="Acetyltransf_1"/>
    <property type="match status" value="1"/>
</dbReference>
<organism evidence="4 5">
    <name type="scientific">Vogesella aquatica</name>
    <dbReference type="NCBI Taxonomy" id="2984206"/>
    <lineage>
        <taxon>Bacteria</taxon>
        <taxon>Pseudomonadati</taxon>
        <taxon>Pseudomonadota</taxon>
        <taxon>Betaproteobacteria</taxon>
        <taxon>Neisseriales</taxon>
        <taxon>Chromobacteriaceae</taxon>
        <taxon>Vogesella</taxon>
    </lineage>
</organism>
<evidence type="ECO:0000256" key="2">
    <source>
        <dbReference type="ARBA" id="ARBA00023315"/>
    </source>
</evidence>